<evidence type="ECO:0000313" key="1">
    <source>
        <dbReference type="EMBL" id="RMX49737.1"/>
    </source>
</evidence>
<reference evidence="1 2" key="1">
    <citation type="journal article" date="2018" name="Sci. Rep.">
        <title>Comparative analysis of the Pocillopora damicornis genome highlights role of immune system in coral evolution.</title>
        <authorList>
            <person name="Cunning R."/>
            <person name="Bay R.A."/>
            <person name="Gillette P."/>
            <person name="Baker A.C."/>
            <person name="Traylor-Knowles N."/>
        </authorList>
    </citation>
    <scope>NUCLEOTIDE SEQUENCE [LARGE SCALE GENOMIC DNA]</scope>
    <source>
        <strain evidence="1">RSMAS</strain>
        <tissue evidence="1">Whole animal</tissue>
    </source>
</reference>
<dbReference type="EMBL" id="RCHS01002064">
    <property type="protein sequence ID" value="RMX49737.1"/>
    <property type="molecule type" value="Genomic_DNA"/>
</dbReference>
<keyword evidence="2" id="KW-1185">Reference proteome</keyword>
<evidence type="ECO:0000313" key="2">
    <source>
        <dbReference type="Proteomes" id="UP000275408"/>
    </source>
</evidence>
<gene>
    <name evidence="1" type="ORF">pdam_00008608</name>
</gene>
<accession>A0A3M6U7Y6</accession>
<proteinExistence type="predicted"/>
<sequence length="67" mass="8349">MAEKKRLDTRRRGKTIVEGKREYRHYYKGLDESAFDNNEQYHTEIVKRDMTQGYNFKECYLHWPRDF</sequence>
<protein>
    <submittedName>
        <fullName evidence="1">Uncharacterized protein</fullName>
    </submittedName>
</protein>
<dbReference type="AlphaFoldDB" id="A0A3M6U7Y6"/>
<dbReference type="Proteomes" id="UP000275408">
    <property type="component" value="Unassembled WGS sequence"/>
</dbReference>
<organism evidence="1 2">
    <name type="scientific">Pocillopora damicornis</name>
    <name type="common">Cauliflower coral</name>
    <name type="synonym">Millepora damicornis</name>
    <dbReference type="NCBI Taxonomy" id="46731"/>
    <lineage>
        <taxon>Eukaryota</taxon>
        <taxon>Metazoa</taxon>
        <taxon>Cnidaria</taxon>
        <taxon>Anthozoa</taxon>
        <taxon>Hexacorallia</taxon>
        <taxon>Scleractinia</taxon>
        <taxon>Astrocoeniina</taxon>
        <taxon>Pocilloporidae</taxon>
        <taxon>Pocillopora</taxon>
    </lineage>
</organism>
<comment type="caution">
    <text evidence="1">The sequence shown here is derived from an EMBL/GenBank/DDBJ whole genome shotgun (WGS) entry which is preliminary data.</text>
</comment>
<name>A0A3M6U7Y6_POCDA</name>